<reference evidence="2 3" key="1">
    <citation type="submission" date="2018-02" db="EMBL/GenBank/DDBJ databases">
        <title>Genomic Encyclopedia of Archaeal and Bacterial Type Strains, Phase II (KMG-II): from individual species to whole genera.</title>
        <authorList>
            <person name="Goeker M."/>
        </authorList>
    </citation>
    <scope>NUCLEOTIDE SEQUENCE [LARGE SCALE GENOMIC DNA]</scope>
    <source>
        <strain evidence="2 3">DSM 29526</strain>
    </source>
</reference>
<keyword evidence="3" id="KW-1185">Reference proteome</keyword>
<sequence>MDRIIYPLLLCLFWGTVYANNIQVSNVALTEQSSGNGTTKIQFDLSWENSWRISVGPANHDAAWIFAKFRVNNGDWRHCSLPNFGHKVPAGAVMDIYDRMGAMIYRAADGSGQVDWDDFQLRWDYRLDGVSDADIVDVQVFAIEMVYVPSGAFYLGSVSGDRDTLNNEFFRVGFLSQPFPVTGEGAISVGPSLNSLYYPSDPVSGIGGDQSGPIPAAFPKGFAAFYCMKYEVSQDQWTAFFNTLSDAAKTTNDITGTNGKNSDNVLGRNGISWTGTGNATTSLPNLPLNYVNNVRMMAYLDWAGLRMMTELEYEKACRGPGTPVAGEFAWGTAGIATETYTLANEGTANEVVANPAEGTGNVVYFSTASSIGPLRVGSIAASAVNQSREESGGSYYGIMDLSGNVYERAVTVGNAPGRDYRGTHGDGMLAPTGVHNVANWPSADMGIGYRGGSHANLTPFLRVADRADAATVLNGANSRLGFRGVRTAQ</sequence>
<dbReference type="Pfam" id="PF03781">
    <property type="entry name" value="FGE-sulfatase"/>
    <property type="match status" value="1"/>
</dbReference>
<evidence type="ECO:0000313" key="2">
    <source>
        <dbReference type="EMBL" id="PPK87093.1"/>
    </source>
</evidence>
<accession>A0A2S6I6F1</accession>
<dbReference type="GO" id="GO:0120147">
    <property type="term" value="F:formylglycine-generating oxidase activity"/>
    <property type="evidence" value="ECO:0007669"/>
    <property type="project" value="TreeGrafter"/>
</dbReference>
<dbReference type="OrthoDB" id="662753at2"/>
<evidence type="ECO:0000313" key="3">
    <source>
        <dbReference type="Proteomes" id="UP000237662"/>
    </source>
</evidence>
<dbReference type="PANTHER" id="PTHR23150">
    <property type="entry name" value="SULFATASE MODIFYING FACTOR 1, 2"/>
    <property type="match status" value="1"/>
</dbReference>
<dbReference type="InterPro" id="IPR016187">
    <property type="entry name" value="CTDL_fold"/>
</dbReference>
<name>A0A2S6I6F1_9BACT</name>
<dbReference type="Gene3D" id="3.90.1580.10">
    <property type="entry name" value="paralog of FGE (formylglycine-generating enzyme)"/>
    <property type="match status" value="1"/>
</dbReference>
<dbReference type="InterPro" id="IPR051043">
    <property type="entry name" value="Sulfatase_Mod_Factor_Kinase"/>
</dbReference>
<evidence type="ECO:0000259" key="1">
    <source>
        <dbReference type="Pfam" id="PF03781"/>
    </source>
</evidence>
<dbReference type="RefSeq" id="WP_104417712.1">
    <property type="nucleotide sequence ID" value="NZ_PTJC01000005.1"/>
</dbReference>
<dbReference type="AlphaFoldDB" id="A0A2S6I6F1"/>
<feature type="domain" description="Sulfatase-modifying factor enzyme-like" evidence="1">
    <location>
        <begin position="222"/>
        <end position="486"/>
    </location>
</feature>
<dbReference type="SUPFAM" id="SSF56436">
    <property type="entry name" value="C-type lectin-like"/>
    <property type="match status" value="1"/>
</dbReference>
<dbReference type="InterPro" id="IPR042095">
    <property type="entry name" value="SUMF_sf"/>
</dbReference>
<protein>
    <submittedName>
        <fullName evidence="2">Formylglycine-generating enzyme required for sulfatase activity</fullName>
    </submittedName>
</protein>
<dbReference type="InterPro" id="IPR005532">
    <property type="entry name" value="SUMF_dom"/>
</dbReference>
<organism evidence="2 3">
    <name type="scientific">Neolewinella xylanilytica</name>
    <dbReference type="NCBI Taxonomy" id="1514080"/>
    <lineage>
        <taxon>Bacteria</taxon>
        <taxon>Pseudomonadati</taxon>
        <taxon>Bacteroidota</taxon>
        <taxon>Saprospiria</taxon>
        <taxon>Saprospirales</taxon>
        <taxon>Lewinellaceae</taxon>
        <taxon>Neolewinella</taxon>
    </lineage>
</organism>
<dbReference type="Proteomes" id="UP000237662">
    <property type="component" value="Unassembled WGS sequence"/>
</dbReference>
<comment type="caution">
    <text evidence="2">The sequence shown here is derived from an EMBL/GenBank/DDBJ whole genome shotgun (WGS) entry which is preliminary data.</text>
</comment>
<proteinExistence type="predicted"/>
<dbReference type="EMBL" id="PTJC01000005">
    <property type="protein sequence ID" value="PPK87093.1"/>
    <property type="molecule type" value="Genomic_DNA"/>
</dbReference>
<gene>
    <name evidence="2" type="ORF">CLV84_0027</name>
</gene>
<dbReference type="PANTHER" id="PTHR23150:SF19">
    <property type="entry name" value="FORMYLGLYCINE-GENERATING ENZYME"/>
    <property type="match status" value="1"/>
</dbReference>